<feature type="transmembrane region" description="Helical" evidence="7">
    <location>
        <begin position="212"/>
        <end position="230"/>
    </location>
</feature>
<feature type="transmembrane region" description="Helical" evidence="7">
    <location>
        <begin position="265"/>
        <end position="281"/>
    </location>
</feature>
<keyword evidence="3 7" id="KW-0812">Transmembrane</keyword>
<feature type="transmembrane region" description="Helical" evidence="7">
    <location>
        <begin position="180"/>
        <end position="200"/>
    </location>
</feature>
<evidence type="ECO:0000256" key="5">
    <source>
        <dbReference type="ARBA" id="ARBA00023136"/>
    </source>
</evidence>
<keyword evidence="10" id="KW-1185">Reference proteome</keyword>
<dbReference type="InterPro" id="IPR037185">
    <property type="entry name" value="EmrE-like"/>
</dbReference>
<dbReference type="PANTHER" id="PTHR42920:SF11">
    <property type="entry name" value="INNER MEMBRANE PROTEIN YTFF"/>
    <property type="match status" value="1"/>
</dbReference>
<dbReference type="Pfam" id="PF00892">
    <property type="entry name" value="EamA"/>
    <property type="match status" value="2"/>
</dbReference>
<proteinExistence type="predicted"/>
<evidence type="ECO:0000256" key="3">
    <source>
        <dbReference type="ARBA" id="ARBA00022692"/>
    </source>
</evidence>
<dbReference type="PANTHER" id="PTHR42920">
    <property type="entry name" value="OS03G0707200 PROTEIN-RELATED"/>
    <property type="match status" value="1"/>
</dbReference>
<feature type="transmembrane region" description="Helical" evidence="7">
    <location>
        <begin position="242"/>
        <end position="259"/>
    </location>
</feature>
<feature type="transmembrane region" description="Helical" evidence="7">
    <location>
        <begin position="64"/>
        <end position="85"/>
    </location>
</feature>
<organism evidence="9 10">
    <name type="scientific">Symbiopectobacterium purcellii</name>
    <dbReference type="NCBI Taxonomy" id="2871826"/>
    <lineage>
        <taxon>Bacteria</taxon>
        <taxon>Pseudomonadati</taxon>
        <taxon>Pseudomonadota</taxon>
        <taxon>Gammaproteobacteria</taxon>
        <taxon>Enterobacterales</taxon>
        <taxon>Enterobacteriaceae</taxon>
    </lineage>
</organism>
<sequence>MQALFPLIAVLFWSFNVIVNKLSVGAIDPAAMSFYRWLLALLVLTPFILPQLRRHAGTIRLHWGKLLFLGFLGMVLYQSMAYYAAHSISALMMGILVSLIPLLTVLISIPLLGVIPTLSLLCGSLLSFFGISWLISGGHPALILAQGIGRGEVMMFIAAVAYALYGVLTKRWSIALPTWVSLYVQIAFGVVLLLPNLLLAESIALNAQNLPLVLFAGIFASILAPWMWIVGVMRIGANNASIFINLTPVFTALIAVTLLHETLHGYHIVGGIMVLLGVVMAQRIRTPHTQHNAVRTPDSHTSPIQTHDVEANRK</sequence>
<feature type="transmembrane region" description="Helical" evidence="7">
    <location>
        <begin position="148"/>
        <end position="168"/>
    </location>
</feature>
<protein>
    <submittedName>
        <fullName evidence="9">DMT family transporter</fullName>
    </submittedName>
</protein>
<keyword evidence="5 7" id="KW-0472">Membrane</keyword>
<name>A0ABX9AI26_9ENTR</name>
<accession>A0ABX9AI26</accession>
<keyword evidence="4 7" id="KW-1133">Transmembrane helix</keyword>
<comment type="subcellular location">
    <subcellularLocation>
        <location evidence="1">Cell membrane</location>
        <topology evidence="1">Multi-pass membrane protein</topology>
    </subcellularLocation>
</comment>
<dbReference type="EMBL" id="CP081864">
    <property type="protein sequence ID" value="QZN94466.1"/>
    <property type="molecule type" value="Genomic_DNA"/>
</dbReference>
<dbReference type="InterPro" id="IPR051258">
    <property type="entry name" value="Diverse_Substrate_Transporter"/>
</dbReference>
<dbReference type="SUPFAM" id="SSF103481">
    <property type="entry name" value="Multidrug resistance efflux transporter EmrE"/>
    <property type="match status" value="2"/>
</dbReference>
<feature type="region of interest" description="Disordered" evidence="6">
    <location>
        <begin position="289"/>
        <end position="314"/>
    </location>
</feature>
<evidence type="ECO:0000256" key="7">
    <source>
        <dbReference type="SAM" id="Phobius"/>
    </source>
</evidence>
<feature type="transmembrane region" description="Helical" evidence="7">
    <location>
        <begin position="118"/>
        <end position="136"/>
    </location>
</feature>
<feature type="compositionally biased region" description="Polar residues" evidence="6">
    <location>
        <begin position="289"/>
        <end position="305"/>
    </location>
</feature>
<gene>
    <name evidence="9" type="ORF">K6K13_14175</name>
</gene>
<feature type="transmembrane region" description="Helical" evidence="7">
    <location>
        <begin position="91"/>
        <end position="111"/>
    </location>
</feature>
<evidence type="ECO:0000256" key="1">
    <source>
        <dbReference type="ARBA" id="ARBA00004651"/>
    </source>
</evidence>
<dbReference type="RefSeq" id="WP_222157588.1">
    <property type="nucleotide sequence ID" value="NZ_CP081864.1"/>
</dbReference>
<keyword evidence="2" id="KW-1003">Cell membrane</keyword>
<evidence type="ECO:0000256" key="4">
    <source>
        <dbReference type="ARBA" id="ARBA00022989"/>
    </source>
</evidence>
<feature type="transmembrane region" description="Helical" evidence="7">
    <location>
        <begin position="35"/>
        <end position="52"/>
    </location>
</feature>
<dbReference type="Proteomes" id="UP000825886">
    <property type="component" value="Chromosome"/>
</dbReference>
<evidence type="ECO:0000313" key="9">
    <source>
        <dbReference type="EMBL" id="QZN94466.1"/>
    </source>
</evidence>
<feature type="domain" description="EamA" evidence="8">
    <location>
        <begin position="150"/>
        <end position="280"/>
    </location>
</feature>
<evidence type="ECO:0000313" key="10">
    <source>
        <dbReference type="Proteomes" id="UP000825886"/>
    </source>
</evidence>
<evidence type="ECO:0000256" key="2">
    <source>
        <dbReference type="ARBA" id="ARBA00022475"/>
    </source>
</evidence>
<reference evidence="9 10" key="1">
    <citation type="submission" date="2021-08" db="EMBL/GenBank/DDBJ databases">
        <title>Culture and genomic analysis of Symbiopectobacterium purcellii sp. nov. gen. nov., isolated from the leafhopper Empoasca decipiens.</title>
        <authorList>
            <person name="Nadal-Jimenez P."/>
            <person name="Siozios S."/>
            <person name="Halliday N."/>
            <person name="Camara M."/>
            <person name="Hurst G.D.D."/>
        </authorList>
    </citation>
    <scope>NUCLEOTIDE SEQUENCE [LARGE SCALE GENOMIC DNA]</scope>
    <source>
        <strain evidence="9 10">SyEd1</strain>
    </source>
</reference>
<feature type="domain" description="EamA" evidence="8">
    <location>
        <begin position="4"/>
        <end position="134"/>
    </location>
</feature>
<evidence type="ECO:0000259" key="8">
    <source>
        <dbReference type="Pfam" id="PF00892"/>
    </source>
</evidence>
<dbReference type="InterPro" id="IPR000620">
    <property type="entry name" value="EamA_dom"/>
</dbReference>
<evidence type="ECO:0000256" key="6">
    <source>
        <dbReference type="SAM" id="MobiDB-lite"/>
    </source>
</evidence>